<reference evidence="2 3" key="1">
    <citation type="submission" date="2024-06" db="EMBL/GenBank/DDBJ databases">
        <title>A chromosome-level genome assembly of beet webworm, Loxostege sticticalis.</title>
        <authorList>
            <person name="Zhang Y."/>
        </authorList>
    </citation>
    <scope>NUCLEOTIDE SEQUENCE [LARGE SCALE GENOMIC DNA]</scope>
    <source>
        <strain evidence="2">AQ028</strain>
        <tissue evidence="2">Male pupae</tissue>
    </source>
</reference>
<sequence length="364" mass="41578">MCRVYVHGFTLLGLWGVCLTHILVPQNDWTPISKDEVLRRLSRLNRRNADNSHFNMVKKETDTNLINNLTKLSTPNSFNEVNYGDSFMNDAIKLVQPVKTIKLDQLSPFYPVFPGTITSVNALQSSLEDNNKQEESPKKVATISKEISKLDESNDNAQDTNITNYRKPKAIEGNQFTKYINGNEAISIKKLELNQETTEKRSSQEALQINRKLYQVTEDTVDTLKEEQKTTMEQAGYFYAPPKPNRVISIGNNLTNIFLDILSKHNIRPGDELPNYSLSRRQRNQSPINGYMLIPIPLRAFPQFNNFNLDPLAVLLSNYGYYLPGSYGIRGQYRNLYGYLASKNIHNNKPFGSYKIFSDTDSSN</sequence>
<dbReference type="Proteomes" id="UP001549921">
    <property type="component" value="Unassembled WGS sequence"/>
</dbReference>
<evidence type="ECO:0000256" key="1">
    <source>
        <dbReference type="SAM" id="SignalP"/>
    </source>
</evidence>
<evidence type="ECO:0000313" key="2">
    <source>
        <dbReference type="EMBL" id="KAL0832407.1"/>
    </source>
</evidence>
<name>A0ABD0T316_LOXSC</name>
<accession>A0ABD0T316</accession>
<evidence type="ECO:0000313" key="3">
    <source>
        <dbReference type="Proteomes" id="UP001549921"/>
    </source>
</evidence>
<proteinExistence type="predicted"/>
<dbReference type="AlphaFoldDB" id="A0ABD0T316"/>
<feature type="signal peptide" evidence="1">
    <location>
        <begin position="1"/>
        <end position="20"/>
    </location>
</feature>
<dbReference type="EMBL" id="JBEDNZ010000011">
    <property type="protein sequence ID" value="KAL0832407.1"/>
    <property type="molecule type" value="Genomic_DNA"/>
</dbReference>
<protein>
    <submittedName>
        <fullName evidence="2">Uncharacterized protein</fullName>
    </submittedName>
</protein>
<organism evidence="2 3">
    <name type="scientific">Loxostege sticticalis</name>
    <name type="common">Beet webworm moth</name>
    <dbReference type="NCBI Taxonomy" id="481309"/>
    <lineage>
        <taxon>Eukaryota</taxon>
        <taxon>Metazoa</taxon>
        <taxon>Ecdysozoa</taxon>
        <taxon>Arthropoda</taxon>
        <taxon>Hexapoda</taxon>
        <taxon>Insecta</taxon>
        <taxon>Pterygota</taxon>
        <taxon>Neoptera</taxon>
        <taxon>Endopterygota</taxon>
        <taxon>Lepidoptera</taxon>
        <taxon>Glossata</taxon>
        <taxon>Ditrysia</taxon>
        <taxon>Pyraloidea</taxon>
        <taxon>Crambidae</taxon>
        <taxon>Pyraustinae</taxon>
        <taxon>Loxostege</taxon>
    </lineage>
</organism>
<gene>
    <name evidence="2" type="ORF">ABMA28_001832</name>
</gene>
<comment type="caution">
    <text evidence="2">The sequence shown here is derived from an EMBL/GenBank/DDBJ whole genome shotgun (WGS) entry which is preliminary data.</text>
</comment>
<keyword evidence="1" id="KW-0732">Signal</keyword>
<feature type="chain" id="PRO_5044841231" evidence="1">
    <location>
        <begin position="21"/>
        <end position="364"/>
    </location>
</feature>